<keyword evidence="2" id="KW-0378">Hydrolase</keyword>
<dbReference type="Pfam" id="PF02129">
    <property type="entry name" value="Peptidase_S15"/>
    <property type="match status" value="1"/>
</dbReference>
<protein>
    <submittedName>
        <fullName evidence="2">Alpha/beta hydrolase</fullName>
    </submittedName>
</protein>
<dbReference type="EMBL" id="JAJTWU010000003">
    <property type="protein sequence ID" value="MCE4554341.1"/>
    <property type="molecule type" value="Genomic_DNA"/>
</dbReference>
<keyword evidence="3" id="KW-1185">Reference proteome</keyword>
<dbReference type="GO" id="GO:0016787">
    <property type="term" value="F:hydrolase activity"/>
    <property type="evidence" value="ECO:0007669"/>
    <property type="project" value="UniProtKB-KW"/>
</dbReference>
<name>A0ABS8XU33_9BURK</name>
<dbReference type="InterPro" id="IPR000383">
    <property type="entry name" value="Xaa-Pro-like_dom"/>
</dbReference>
<dbReference type="InterPro" id="IPR029058">
    <property type="entry name" value="AB_hydrolase_fold"/>
</dbReference>
<comment type="caution">
    <text evidence="2">The sequence shown here is derived from an EMBL/GenBank/DDBJ whole genome shotgun (WGS) entry which is preliminary data.</text>
</comment>
<dbReference type="PANTHER" id="PTHR47751:SF1">
    <property type="entry name" value="SUPERFAMILY HYDROLASE, PUTATIVE (AFU_ORTHOLOGUE AFUA_2G16580)-RELATED"/>
    <property type="match status" value="1"/>
</dbReference>
<evidence type="ECO:0000313" key="2">
    <source>
        <dbReference type="EMBL" id="MCE4554341.1"/>
    </source>
</evidence>
<feature type="domain" description="Xaa-Pro dipeptidyl-peptidase-like" evidence="1">
    <location>
        <begin position="11"/>
        <end position="266"/>
    </location>
</feature>
<reference evidence="2 3" key="1">
    <citation type="submission" date="2021-12" db="EMBL/GenBank/DDBJ databases">
        <title>Genome seq of P8.</title>
        <authorList>
            <person name="Seo T."/>
        </authorList>
    </citation>
    <scope>NUCLEOTIDE SEQUENCE [LARGE SCALE GENOMIC DNA]</scope>
    <source>
        <strain evidence="2 3">P8</strain>
    </source>
</reference>
<dbReference type="Gene3D" id="1.10.10.800">
    <property type="match status" value="1"/>
</dbReference>
<organism evidence="2 3">
    <name type="scientific">Pelomonas cellulosilytica</name>
    <dbReference type="NCBI Taxonomy" id="2906762"/>
    <lineage>
        <taxon>Bacteria</taxon>
        <taxon>Pseudomonadati</taxon>
        <taxon>Pseudomonadota</taxon>
        <taxon>Betaproteobacteria</taxon>
        <taxon>Burkholderiales</taxon>
        <taxon>Sphaerotilaceae</taxon>
        <taxon>Roseateles</taxon>
    </lineage>
</organism>
<dbReference type="PANTHER" id="PTHR47751">
    <property type="entry name" value="SUPERFAMILY HYDROLASE, PUTATIVE (AFU_ORTHOLOGUE AFUA_2G16580)-RELATED"/>
    <property type="match status" value="1"/>
</dbReference>
<dbReference type="SUPFAM" id="SSF53474">
    <property type="entry name" value="alpha/beta-Hydrolases"/>
    <property type="match status" value="1"/>
</dbReference>
<dbReference type="InterPro" id="IPR051411">
    <property type="entry name" value="Polyketide_trans_af380"/>
</dbReference>
<proteinExistence type="predicted"/>
<dbReference type="Proteomes" id="UP001200741">
    <property type="component" value="Unassembled WGS sequence"/>
</dbReference>
<gene>
    <name evidence="2" type="ORF">LXT13_07760</name>
</gene>
<evidence type="ECO:0000259" key="1">
    <source>
        <dbReference type="Pfam" id="PF02129"/>
    </source>
</evidence>
<dbReference type="RefSeq" id="WP_233371266.1">
    <property type="nucleotide sequence ID" value="NZ_JAJTWU010000003.1"/>
</dbReference>
<sequence length="295" mass="31821">MDTRITFQSQGDTLVGRLLLPPGFSADRRVPGVLVTGAWFTVKEQMPLRYAHEMAERGFAALVFDFRGFGESGGALRQRETPADKITDIQAAAAFLSQRPEVADGRIGALGLCASAGYVTEAACNSPALRAVAVVAPWFQDRAVVDAVYGGTAGVAALRQVGEHARAVLAASGQQPFIPAASLSDERALMFGAQYYTEAHRGLIPAWRNEADPGFWPDWLDFDGLTGAERLHRPFLTVQSEAAALPQAARQFYARVSAAKAELWLDNVSQFDFYDHDAPVSAACDAAAAHFRAYL</sequence>
<evidence type="ECO:0000313" key="3">
    <source>
        <dbReference type="Proteomes" id="UP001200741"/>
    </source>
</evidence>
<accession>A0ABS8XU33</accession>
<dbReference type="Gene3D" id="3.40.50.1820">
    <property type="entry name" value="alpha/beta hydrolase"/>
    <property type="match status" value="1"/>
</dbReference>